<reference evidence="15 16" key="1">
    <citation type="submission" date="2024-01" db="EMBL/GenBank/DDBJ databases">
        <title>A draft genome for a cacao thread blight-causing isolate of Paramarasmius palmivorus.</title>
        <authorList>
            <person name="Baruah I.K."/>
            <person name="Bukari Y."/>
            <person name="Amoako-Attah I."/>
            <person name="Meinhardt L.W."/>
            <person name="Bailey B.A."/>
            <person name="Cohen S.P."/>
        </authorList>
    </citation>
    <scope>NUCLEOTIDE SEQUENCE [LARGE SCALE GENOMIC DNA]</scope>
    <source>
        <strain evidence="15 16">GH-12</strain>
    </source>
</reference>
<dbReference type="GO" id="GO:0005634">
    <property type="term" value="C:nucleus"/>
    <property type="evidence" value="ECO:0007669"/>
    <property type="project" value="UniProtKB-SubCell"/>
</dbReference>
<accession>A0AAW0DVM5</accession>
<dbReference type="InterPro" id="IPR023170">
    <property type="entry name" value="HhH_base_excis_C"/>
</dbReference>
<evidence type="ECO:0000256" key="13">
    <source>
        <dbReference type="SAM" id="SignalP"/>
    </source>
</evidence>
<sequence>MTFTATTTSAAIPHGFRALPLPLLQLSLAAVLKCGQSFRWTIFSDPTEYRLCLQDRVVCLRQSPTHLLYREVFPDPQPQESQLALKEAETLAWLKDYFQLDVDLLKLYDEWSGRDKVFMNVKDRFSGIRMLRQDPWENLISFICSSNNNISRISKMVQNLCKEFSLPLLSLVDPDAVTLNNYHPFPPPAVLAKPEVASVLRGLGFGYRAEFIQKTAQMLVDVHGDASETWLQGLRLRSTECARTELLKFMGVGRKVADCVLLMSLDKREVIPCDTHVHQIAVKYYGVKGSSGKTNMTPKLYEEINTKLVKVWGDYAGWAHSVLFTSDLKSFATYGATAESTPATPQRKRPRNAHKDIVALPTPPATPVESVGGDRNTSVVDIHDDSGDQAAMTLAERVKKRRRRGV</sequence>
<dbReference type="InterPro" id="IPR011257">
    <property type="entry name" value="DNA_glycosylase"/>
</dbReference>
<dbReference type="GO" id="GO:0006285">
    <property type="term" value="P:base-excision repair, AP site formation"/>
    <property type="evidence" value="ECO:0007669"/>
    <property type="project" value="UniProtKB-ARBA"/>
</dbReference>
<dbReference type="InterPro" id="IPR052054">
    <property type="entry name" value="Oxidative_DNA_repair_enzyme"/>
</dbReference>
<evidence type="ECO:0000256" key="5">
    <source>
        <dbReference type="ARBA" id="ARBA00022801"/>
    </source>
</evidence>
<dbReference type="Pfam" id="PF07934">
    <property type="entry name" value="OGG_N"/>
    <property type="match status" value="1"/>
</dbReference>
<dbReference type="GO" id="GO:0003684">
    <property type="term" value="F:damaged DNA binding"/>
    <property type="evidence" value="ECO:0007669"/>
    <property type="project" value="InterPro"/>
</dbReference>
<evidence type="ECO:0000256" key="4">
    <source>
        <dbReference type="ARBA" id="ARBA00022763"/>
    </source>
</evidence>
<proteinExistence type="inferred from homology"/>
<keyword evidence="16" id="KW-1185">Reference proteome</keyword>
<comment type="caution">
    <text evidence="15">The sequence shown here is derived from an EMBL/GenBank/DDBJ whole genome shotgun (WGS) entry which is preliminary data.</text>
</comment>
<evidence type="ECO:0000313" key="16">
    <source>
        <dbReference type="Proteomes" id="UP001383192"/>
    </source>
</evidence>
<evidence type="ECO:0000256" key="7">
    <source>
        <dbReference type="ARBA" id="ARBA00023239"/>
    </source>
</evidence>
<keyword evidence="13" id="KW-0732">Signal</keyword>
<dbReference type="SMART" id="SM00478">
    <property type="entry name" value="ENDO3c"/>
    <property type="match status" value="1"/>
</dbReference>
<dbReference type="FunFam" id="1.10.1670.10:FF:000005">
    <property type="entry name" value="N-glycosylase/DNA lyase OGG1"/>
    <property type="match status" value="1"/>
</dbReference>
<dbReference type="GO" id="GO:0034039">
    <property type="term" value="F:8-oxo-7,8-dihydroguanine DNA N-glycosylase activity"/>
    <property type="evidence" value="ECO:0007669"/>
    <property type="project" value="TreeGrafter"/>
</dbReference>
<keyword evidence="6" id="KW-0234">DNA repair</keyword>
<dbReference type="Pfam" id="PF00730">
    <property type="entry name" value="HhH-GPD"/>
    <property type="match status" value="1"/>
</dbReference>
<feature type="signal peptide" evidence="13">
    <location>
        <begin position="1"/>
        <end position="18"/>
    </location>
</feature>
<evidence type="ECO:0000256" key="9">
    <source>
        <dbReference type="ARBA" id="ARBA00023268"/>
    </source>
</evidence>
<comment type="catalytic activity">
    <reaction evidence="11">
        <text>2'-deoxyribonucleotide-(2'-deoxyribose 5'-phosphate)-2'-deoxyribonucleotide-DNA = a 3'-end 2'-deoxyribonucleotide-(2,3-dehydro-2,3-deoxyribose 5'-phosphate)-DNA + a 5'-end 5'-phospho-2'-deoxyribonucleoside-DNA + H(+)</text>
        <dbReference type="Rhea" id="RHEA:66592"/>
        <dbReference type="Rhea" id="RHEA-COMP:13180"/>
        <dbReference type="Rhea" id="RHEA-COMP:16897"/>
        <dbReference type="Rhea" id="RHEA-COMP:17067"/>
        <dbReference type="ChEBI" id="CHEBI:15378"/>
        <dbReference type="ChEBI" id="CHEBI:136412"/>
        <dbReference type="ChEBI" id="CHEBI:157695"/>
        <dbReference type="ChEBI" id="CHEBI:167181"/>
        <dbReference type="EC" id="4.2.99.18"/>
    </reaction>
</comment>
<dbReference type="SUPFAM" id="SSF55945">
    <property type="entry name" value="TATA-box binding protein-like"/>
    <property type="match status" value="1"/>
</dbReference>
<dbReference type="InterPro" id="IPR012904">
    <property type="entry name" value="OGG_N"/>
</dbReference>
<dbReference type="Gene3D" id="1.10.1670.10">
    <property type="entry name" value="Helix-hairpin-Helix base-excision DNA repair enzymes (C-terminal)"/>
    <property type="match status" value="1"/>
</dbReference>
<comment type="subcellular location">
    <subcellularLocation>
        <location evidence="1">Nucleus</location>
    </subcellularLocation>
</comment>
<dbReference type="GO" id="GO:0006289">
    <property type="term" value="P:nucleotide-excision repair"/>
    <property type="evidence" value="ECO:0007669"/>
    <property type="project" value="InterPro"/>
</dbReference>
<keyword evidence="4" id="KW-0227">DNA damage</keyword>
<dbReference type="SUPFAM" id="SSF48150">
    <property type="entry name" value="DNA-glycosylase"/>
    <property type="match status" value="1"/>
</dbReference>
<evidence type="ECO:0000256" key="2">
    <source>
        <dbReference type="ARBA" id="ARBA00010679"/>
    </source>
</evidence>
<feature type="domain" description="HhH-GPD" evidence="14">
    <location>
        <begin position="144"/>
        <end position="328"/>
    </location>
</feature>
<dbReference type="CDD" id="cd00056">
    <property type="entry name" value="ENDO3c"/>
    <property type="match status" value="1"/>
</dbReference>
<comment type="similarity">
    <text evidence="2">Belongs to the type-1 OGG1 family.</text>
</comment>
<dbReference type="EMBL" id="JAYKXP010000008">
    <property type="protein sequence ID" value="KAK7054767.1"/>
    <property type="molecule type" value="Genomic_DNA"/>
</dbReference>
<evidence type="ECO:0000256" key="10">
    <source>
        <dbReference type="ARBA" id="ARBA00023295"/>
    </source>
</evidence>
<evidence type="ECO:0000256" key="12">
    <source>
        <dbReference type="SAM" id="MobiDB-lite"/>
    </source>
</evidence>
<dbReference type="PANTHER" id="PTHR10242:SF2">
    <property type="entry name" value="N-GLYCOSYLASE_DNA LYASE"/>
    <property type="match status" value="1"/>
</dbReference>
<evidence type="ECO:0000256" key="11">
    <source>
        <dbReference type="ARBA" id="ARBA00044632"/>
    </source>
</evidence>
<protein>
    <recommendedName>
        <fullName evidence="3">DNA-(apurinic or apyrimidinic site) lyase</fullName>
        <ecNumber evidence="3">4.2.99.18</ecNumber>
    </recommendedName>
</protein>
<dbReference type="InterPro" id="IPR003265">
    <property type="entry name" value="HhH-GPD_domain"/>
</dbReference>
<evidence type="ECO:0000256" key="8">
    <source>
        <dbReference type="ARBA" id="ARBA00023242"/>
    </source>
</evidence>
<feature type="region of interest" description="Disordered" evidence="12">
    <location>
        <begin position="357"/>
        <end position="391"/>
    </location>
</feature>
<dbReference type="GO" id="GO:0140078">
    <property type="term" value="F:class I DNA-(apurinic or apyrimidinic site) endonuclease activity"/>
    <property type="evidence" value="ECO:0007669"/>
    <property type="project" value="UniProtKB-EC"/>
</dbReference>
<evidence type="ECO:0000313" key="15">
    <source>
        <dbReference type="EMBL" id="KAK7054767.1"/>
    </source>
</evidence>
<dbReference type="EC" id="4.2.99.18" evidence="3"/>
<dbReference type="PANTHER" id="PTHR10242">
    <property type="entry name" value="8-OXOGUANINE DNA GLYCOSYLASE"/>
    <property type="match status" value="1"/>
</dbReference>
<gene>
    <name evidence="15" type="primary">OGG1</name>
    <name evidence="15" type="ORF">VNI00_003230</name>
</gene>
<evidence type="ECO:0000259" key="14">
    <source>
        <dbReference type="SMART" id="SM00478"/>
    </source>
</evidence>
<keyword evidence="5" id="KW-0378">Hydrolase</keyword>
<dbReference type="Gene3D" id="3.30.310.40">
    <property type="match status" value="1"/>
</dbReference>
<dbReference type="Gene3D" id="1.10.340.30">
    <property type="entry name" value="Hypothetical protein, domain 2"/>
    <property type="match status" value="1"/>
</dbReference>
<organism evidence="15 16">
    <name type="scientific">Paramarasmius palmivorus</name>
    <dbReference type="NCBI Taxonomy" id="297713"/>
    <lineage>
        <taxon>Eukaryota</taxon>
        <taxon>Fungi</taxon>
        <taxon>Dikarya</taxon>
        <taxon>Basidiomycota</taxon>
        <taxon>Agaricomycotina</taxon>
        <taxon>Agaricomycetes</taxon>
        <taxon>Agaricomycetidae</taxon>
        <taxon>Agaricales</taxon>
        <taxon>Marasmiineae</taxon>
        <taxon>Marasmiaceae</taxon>
        <taxon>Paramarasmius</taxon>
    </lineage>
</organism>
<name>A0AAW0DVM5_9AGAR</name>
<dbReference type="AlphaFoldDB" id="A0AAW0DVM5"/>
<keyword evidence="8" id="KW-0539">Nucleus</keyword>
<evidence type="ECO:0000256" key="3">
    <source>
        <dbReference type="ARBA" id="ARBA00012720"/>
    </source>
</evidence>
<feature type="chain" id="PRO_5043362286" description="DNA-(apurinic or apyrimidinic site) lyase" evidence="13">
    <location>
        <begin position="19"/>
        <end position="406"/>
    </location>
</feature>
<keyword evidence="7 15" id="KW-0456">Lyase</keyword>
<evidence type="ECO:0000256" key="6">
    <source>
        <dbReference type="ARBA" id="ARBA00023204"/>
    </source>
</evidence>
<keyword evidence="10" id="KW-0326">Glycosidase</keyword>
<dbReference type="Proteomes" id="UP001383192">
    <property type="component" value="Unassembled WGS sequence"/>
</dbReference>
<keyword evidence="9" id="KW-0511">Multifunctional enzyme</keyword>
<evidence type="ECO:0000256" key="1">
    <source>
        <dbReference type="ARBA" id="ARBA00004123"/>
    </source>
</evidence>